<reference evidence="23" key="1">
    <citation type="submission" date="2025-08" db="UniProtKB">
        <authorList>
            <consortium name="RefSeq"/>
        </authorList>
    </citation>
    <scope>IDENTIFICATION</scope>
    <source>
        <tissue evidence="23">Whole sample</tissue>
    </source>
</reference>
<dbReference type="AlphaFoldDB" id="A0A8B8BLX0"/>
<evidence type="ECO:0000256" key="6">
    <source>
        <dbReference type="ARBA" id="ARBA00022676"/>
    </source>
</evidence>
<dbReference type="PANTHER" id="PTHR10468">
    <property type="entry name" value="PROTEIN O-LINKED-MANNOSE BETA-1,2-N-ACETYLGLUCOSAMINYLTRANSFERASE 1/ALPHA-1,3-MANNOSYL-GLYCOPROTEIN 2-BETA-N-ACETYLGLUCOSAMINYLTRANSFERASE"/>
    <property type="match status" value="1"/>
</dbReference>
<comment type="cofactor">
    <cofactor evidence="20">
        <name>Mn(2+)</name>
        <dbReference type="ChEBI" id="CHEBI:29035"/>
    </cofactor>
    <text evidence="20">The cofactor is mostly bound to the substrate.</text>
</comment>
<dbReference type="FunFam" id="3.90.550.10:FF:000055">
    <property type="entry name" value="Alpha-1,3-mannosyl-glycoprotein 2-beta-N-acetylglucosaminyltransferase"/>
    <property type="match status" value="1"/>
</dbReference>
<dbReference type="GO" id="GO:0003827">
    <property type="term" value="F:alpha-1,3-mannosylglycoprotein 2-beta-N-acetylglucosaminyltransferase activity"/>
    <property type="evidence" value="ECO:0007669"/>
    <property type="project" value="UniProtKB-UniRule"/>
</dbReference>
<keyword evidence="9 20" id="KW-0479">Metal-binding</keyword>
<evidence type="ECO:0000256" key="20">
    <source>
        <dbReference type="RuleBase" id="RU368119"/>
    </source>
</evidence>
<evidence type="ECO:0000256" key="21">
    <source>
        <dbReference type="SAM" id="Coils"/>
    </source>
</evidence>
<dbReference type="GO" id="GO:0006487">
    <property type="term" value="P:protein N-linked glycosylation"/>
    <property type="evidence" value="ECO:0007669"/>
    <property type="project" value="TreeGrafter"/>
</dbReference>
<evidence type="ECO:0000256" key="9">
    <source>
        <dbReference type="ARBA" id="ARBA00022723"/>
    </source>
</evidence>
<dbReference type="GO" id="GO:0030145">
    <property type="term" value="F:manganese ion binding"/>
    <property type="evidence" value="ECO:0007669"/>
    <property type="project" value="UniProtKB-UniRule"/>
</dbReference>
<keyword evidence="6 20" id="KW-0328">Glycosyltransferase</keyword>
<evidence type="ECO:0000256" key="7">
    <source>
        <dbReference type="ARBA" id="ARBA00022679"/>
    </source>
</evidence>
<dbReference type="Proteomes" id="UP000694844">
    <property type="component" value="Chromosome 9"/>
</dbReference>
<dbReference type="PANTHER" id="PTHR10468:SF0">
    <property type="entry name" value="ALPHA-1,3-MANNOSYL-GLYCOPROTEIN 2-BETA-N-ACETYLGLUCOSAMINYLTRANSFERASE"/>
    <property type="match status" value="1"/>
</dbReference>
<evidence type="ECO:0000256" key="2">
    <source>
        <dbReference type="ARBA" id="ARBA00004556"/>
    </source>
</evidence>
<keyword evidence="8 20" id="KW-0812">Transmembrane</keyword>
<dbReference type="SUPFAM" id="SSF53448">
    <property type="entry name" value="Nucleotide-diphospho-sugar transferases"/>
    <property type="match status" value="1"/>
</dbReference>
<keyword evidence="14" id="KW-1015">Disulfide bond</keyword>
<dbReference type="FunFam" id="3.10.180.20:FF:000001">
    <property type="entry name" value="alpha-1,3-mannosyl-glycoprotein 2-beta-N-acetylglucosaminyltransferase"/>
    <property type="match status" value="1"/>
</dbReference>
<evidence type="ECO:0000313" key="22">
    <source>
        <dbReference type="Proteomes" id="UP000694844"/>
    </source>
</evidence>
<evidence type="ECO:0000256" key="3">
    <source>
        <dbReference type="ARBA" id="ARBA00004922"/>
    </source>
</evidence>
<keyword evidence="15 20" id="KW-0464">Manganese</keyword>
<evidence type="ECO:0000256" key="4">
    <source>
        <dbReference type="ARBA" id="ARBA00006492"/>
    </source>
</evidence>
<name>A0A8B8BLX0_CRAVI</name>
<dbReference type="GO" id="GO:0048471">
    <property type="term" value="C:perinuclear region of cytoplasm"/>
    <property type="evidence" value="ECO:0007669"/>
    <property type="project" value="UniProtKB-SubCell"/>
</dbReference>
<evidence type="ECO:0000256" key="12">
    <source>
        <dbReference type="ARBA" id="ARBA00023034"/>
    </source>
</evidence>
<feature type="coiled-coil region" evidence="21">
    <location>
        <begin position="42"/>
        <end position="69"/>
    </location>
</feature>
<evidence type="ECO:0000256" key="18">
    <source>
        <dbReference type="ARBA" id="ARBA00041712"/>
    </source>
</evidence>
<keyword evidence="10 20" id="KW-0735">Signal-anchor</keyword>
<dbReference type="InterPro" id="IPR052261">
    <property type="entry name" value="Glycosyltransferase_13"/>
</dbReference>
<keyword evidence="13 20" id="KW-0472">Membrane</keyword>
<comment type="pathway">
    <text evidence="3 20">Protein modification; protein glycosylation.</text>
</comment>
<feature type="transmembrane region" description="Helical" evidence="20">
    <location>
        <begin position="7"/>
        <end position="25"/>
    </location>
</feature>
<dbReference type="Pfam" id="PF03071">
    <property type="entry name" value="GNT-I"/>
    <property type="match status" value="1"/>
</dbReference>
<dbReference type="EC" id="2.4.1.101" evidence="17 20"/>
<evidence type="ECO:0000256" key="8">
    <source>
        <dbReference type="ARBA" id="ARBA00022692"/>
    </source>
</evidence>
<proteinExistence type="inferred from homology"/>
<evidence type="ECO:0000256" key="15">
    <source>
        <dbReference type="ARBA" id="ARBA00023211"/>
    </source>
</evidence>
<evidence type="ECO:0000256" key="13">
    <source>
        <dbReference type="ARBA" id="ARBA00023136"/>
    </source>
</evidence>
<evidence type="ECO:0000256" key="11">
    <source>
        <dbReference type="ARBA" id="ARBA00022989"/>
    </source>
</evidence>
<keyword evidence="7" id="KW-0808">Transferase</keyword>
<comment type="similarity">
    <text evidence="4 20">Belongs to the glycosyltransferase 13 family.</text>
</comment>
<dbReference type="RefSeq" id="XP_022303834.1">
    <property type="nucleotide sequence ID" value="XM_022448126.1"/>
</dbReference>
<gene>
    <name evidence="23" type="primary">LOC111111259</name>
</gene>
<dbReference type="UniPathway" id="UPA00378"/>
<evidence type="ECO:0000256" key="14">
    <source>
        <dbReference type="ARBA" id="ARBA00023157"/>
    </source>
</evidence>
<accession>A0A8B8BLX0</accession>
<organism evidence="22 23">
    <name type="scientific">Crassostrea virginica</name>
    <name type="common">Eastern oyster</name>
    <dbReference type="NCBI Taxonomy" id="6565"/>
    <lineage>
        <taxon>Eukaryota</taxon>
        <taxon>Metazoa</taxon>
        <taxon>Spiralia</taxon>
        <taxon>Lophotrochozoa</taxon>
        <taxon>Mollusca</taxon>
        <taxon>Bivalvia</taxon>
        <taxon>Autobranchia</taxon>
        <taxon>Pteriomorphia</taxon>
        <taxon>Ostreida</taxon>
        <taxon>Ostreoidea</taxon>
        <taxon>Ostreidae</taxon>
        <taxon>Crassostrea</taxon>
    </lineage>
</organism>
<evidence type="ECO:0000256" key="19">
    <source>
        <dbReference type="ARBA" id="ARBA00049421"/>
    </source>
</evidence>
<dbReference type="GO" id="GO:0000139">
    <property type="term" value="C:Golgi membrane"/>
    <property type="evidence" value="ECO:0007669"/>
    <property type="project" value="UniProtKB-SubCell"/>
</dbReference>
<evidence type="ECO:0000313" key="23">
    <source>
        <dbReference type="RefSeq" id="XP_022303834.1"/>
    </source>
</evidence>
<comment type="catalytic activity">
    <reaction evidence="19 20">
        <text>N(4)-(alpha-D-Man-(1-&gt;3)-[alpha-D-Man-(1-&gt;3)-[alpha-D-Man-(1-&gt;6)]-alpha-D-Man-(1-&gt;6)]-beta-D-Man-(1-&gt;4)-beta-D-GlcNAc-(1-&gt;4)-beta-D-GlcNAc)-L-asparaginyl-[protein] (N-glucan mannose isomer 5A1,2) + UDP-N-acetyl-alpha-D-glucosamine = N(4)-{beta-D-GlcNAc-(1-&gt;2)-alpha-D-Man-(1-&gt;3)-[alpha-D-Man-(1-&gt;3)-[alpha-D-Man-(1-&gt;6)]-alpha-D-Man-(1-&gt;6)]-beta-D-Man-(1-&gt;4)-beta-D-GlcNAc-(1-&gt;4)-beta-D-GlcNAc}-L-asparaginyl-[protein] + UDP + H(+)</text>
        <dbReference type="Rhea" id="RHEA:11456"/>
        <dbReference type="Rhea" id="RHEA-COMP:14367"/>
        <dbReference type="Rhea" id="RHEA-COMP:14368"/>
        <dbReference type="ChEBI" id="CHEBI:15378"/>
        <dbReference type="ChEBI" id="CHEBI:57705"/>
        <dbReference type="ChEBI" id="CHEBI:58223"/>
        <dbReference type="ChEBI" id="CHEBI:59087"/>
        <dbReference type="ChEBI" id="CHEBI:60625"/>
        <dbReference type="EC" id="2.4.1.101"/>
    </reaction>
</comment>
<evidence type="ECO:0000256" key="16">
    <source>
        <dbReference type="ARBA" id="ARBA00037706"/>
    </source>
</evidence>
<protein>
    <recommendedName>
        <fullName evidence="17 20">Alpha-1,3-mannosyl-glycoprotein 2-beta-N-acetylglucosaminyltransferase</fullName>
        <shortName evidence="20">GNT-I</shortName>
        <shortName evidence="20">GlcNAc-T I</shortName>
        <ecNumber evidence="17 20">2.4.1.101</ecNumber>
    </recommendedName>
    <alternativeName>
        <fullName evidence="18 20">N-glycosyl-oligosaccharide-glycoprotein N-acetylglucosaminyltransferase I</fullName>
    </alternativeName>
</protein>
<dbReference type="Gene3D" id="3.90.550.10">
    <property type="entry name" value="Spore Coat Polysaccharide Biosynthesis Protein SpsA, Chain A"/>
    <property type="match status" value="1"/>
</dbReference>
<dbReference type="GeneID" id="111111259"/>
<evidence type="ECO:0000256" key="1">
    <source>
        <dbReference type="ARBA" id="ARBA00004323"/>
    </source>
</evidence>
<sequence>MRRKHLVGVVVVIFLTWNLLMYYMLVSKNPGKIGGVSVKDQLRNLQGDIERQLSHNSELLQQLQKLDEEIRRTTTPRPIRAEDTIIPILLIACDRTTVSRSLDLLIKYNPNKKRFPIIVSQDCGHKPTADVIQRYVGEYGIQHIKHPNTSEIPLPWPQKKFQGYYKLSRHYKWALNQVFHTFNYSAVIIVEDDLDISPDFYEYFSATFPVLHQDSSLWCVSAWNDNGKVGMVSEEADLLYRTDFFPGLGWMMERSMWIEIGPKWPEAFWDDWMRHPDQRKGRACIRPEICRTSTFGKKGVSKGLFYEKHLKFIKLNDKFVPFTKTDLSYLSKEKYDPYFAKLVDNTPEVSVAEAMSGRRSNMKALKILYSTKEEFKSTAKKLGIMDDFKAGVPRVAYKGVVSFMYKGQRIYLTPPPNWTGYDVKWS</sequence>
<evidence type="ECO:0000256" key="10">
    <source>
        <dbReference type="ARBA" id="ARBA00022968"/>
    </source>
</evidence>
<dbReference type="CDD" id="cd02514">
    <property type="entry name" value="GT13_GLCNAC-TI"/>
    <property type="match status" value="1"/>
</dbReference>
<keyword evidence="21" id="KW-0175">Coiled coil</keyword>
<keyword evidence="11 20" id="KW-1133">Transmembrane helix</keyword>
<dbReference type="OrthoDB" id="440755at2759"/>
<keyword evidence="12 20" id="KW-0333">Golgi apparatus</keyword>
<keyword evidence="22" id="KW-1185">Reference proteome</keyword>
<dbReference type="Gene3D" id="3.10.180.20">
    <property type="entry name" value="N-Acetylglucosaminyltransferase I, Domain 2"/>
    <property type="match status" value="1"/>
</dbReference>
<dbReference type="InterPro" id="IPR029044">
    <property type="entry name" value="Nucleotide-diphossugar_trans"/>
</dbReference>
<evidence type="ECO:0000256" key="5">
    <source>
        <dbReference type="ARBA" id="ARBA00022490"/>
    </source>
</evidence>
<evidence type="ECO:0000256" key="17">
    <source>
        <dbReference type="ARBA" id="ARBA00038949"/>
    </source>
</evidence>
<keyword evidence="5" id="KW-0963">Cytoplasm</keyword>
<comment type="function">
    <text evidence="16 20">Initiates complex N-linked carbohydrate formation. Essential for the conversion of high-mannose to hybrid and complex N-glycans.</text>
</comment>
<dbReference type="InterPro" id="IPR004139">
    <property type="entry name" value="Glyco_trans_13"/>
</dbReference>
<comment type="subcellular location">
    <subcellularLocation>
        <location evidence="2">Cytoplasm</location>
        <location evidence="2">Perinuclear region</location>
    </subcellularLocation>
    <subcellularLocation>
        <location evidence="1 20">Golgi apparatus membrane</location>
        <topology evidence="1 20">Single-pass type II membrane protein</topology>
    </subcellularLocation>
</comment>